<keyword evidence="2" id="KW-0732">Signal</keyword>
<dbReference type="AlphaFoldDB" id="A0A1I4ZB14"/>
<name>A0A1I4ZB14_9PROT</name>
<dbReference type="OrthoDB" id="8548499at2"/>
<evidence type="ECO:0000256" key="1">
    <source>
        <dbReference type="SAM" id="MobiDB-lite"/>
    </source>
</evidence>
<feature type="region of interest" description="Disordered" evidence="1">
    <location>
        <begin position="121"/>
        <end position="140"/>
    </location>
</feature>
<evidence type="ECO:0000313" key="3">
    <source>
        <dbReference type="EMBL" id="SFN47213.1"/>
    </source>
</evidence>
<accession>A0A1I4ZB14</accession>
<proteinExistence type="predicted"/>
<sequence length="140" mass="15497">MKNMLKPLLILSALLFFSPQAAMAHSYAEGVGDKLAHGLANTITGIGEVPKNIILETNQKGLGYGLTTGLLTGVVHGLGRTLTGAVDLVTFVIPTKPIIYPDYIWKDWDRETHYHPEWKLSTDKSTDKSYQDRPADKPYQ</sequence>
<dbReference type="EMBL" id="FOVJ01000001">
    <property type="protein sequence ID" value="SFN47213.1"/>
    <property type="molecule type" value="Genomic_DNA"/>
</dbReference>
<reference evidence="4" key="1">
    <citation type="submission" date="2016-10" db="EMBL/GenBank/DDBJ databases">
        <authorList>
            <person name="Varghese N."/>
        </authorList>
    </citation>
    <scope>NUCLEOTIDE SEQUENCE [LARGE SCALE GENOMIC DNA]</scope>
    <source>
        <strain evidence="4">Nsp8</strain>
    </source>
</reference>
<dbReference type="InterPro" id="IPR023824">
    <property type="entry name" value="CHP04073_exosortase-affil"/>
</dbReference>
<protein>
    <submittedName>
        <fullName evidence="3">Putative exosortase-associated protein, TIGR04073 family</fullName>
    </submittedName>
</protein>
<feature type="chain" id="PRO_5010227897" evidence="2">
    <location>
        <begin position="25"/>
        <end position="140"/>
    </location>
</feature>
<evidence type="ECO:0000256" key="2">
    <source>
        <dbReference type="SAM" id="SignalP"/>
    </source>
</evidence>
<dbReference type="RefSeq" id="WP_074795330.1">
    <property type="nucleotide sequence ID" value="NZ_FOVJ01000001.1"/>
</dbReference>
<evidence type="ECO:0000313" key="4">
    <source>
        <dbReference type="Proteomes" id="UP000183107"/>
    </source>
</evidence>
<dbReference type="NCBIfam" id="TIGR04073">
    <property type="entry name" value="exo_TIGR04073"/>
    <property type="match status" value="1"/>
</dbReference>
<gene>
    <name evidence="3" type="ORF">SAMN05216386_1117</name>
</gene>
<organism evidence="3 4">
    <name type="scientific">Nitrosospira briensis</name>
    <dbReference type="NCBI Taxonomy" id="35799"/>
    <lineage>
        <taxon>Bacteria</taxon>
        <taxon>Pseudomonadati</taxon>
        <taxon>Pseudomonadota</taxon>
        <taxon>Betaproteobacteria</taxon>
        <taxon>Nitrosomonadales</taxon>
        <taxon>Nitrosomonadaceae</taxon>
        <taxon>Nitrosospira</taxon>
    </lineage>
</organism>
<dbReference type="Proteomes" id="UP000183107">
    <property type="component" value="Unassembled WGS sequence"/>
</dbReference>
<feature type="signal peptide" evidence="2">
    <location>
        <begin position="1"/>
        <end position="24"/>
    </location>
</feature>
<keyword evidence="4" id="KW-1185">Reference proteome</keyword>
<dbReference type="STRING" id="1266925.GCA_000619905_02773"/>